<keyword evidence="5" id="KW-1185">Reference proteome</keyword>
<protein>
    <recommendedName>
        <fullName evidence="2">Biotin transporter</fullName>
    </recommendedName>
</protein>
<dbReference type="Proteomes" id="UP000515823">
    <property type="component" value="Chromosome"/>
</dbReference>
<sequence length="191" mass="20169">MEKSSAKKSAKPALSIMQMTLIGVMTAVTCILAPLVIPLPISPVPISFTNLAVYISLYVLGMKAGTISYLVYLLIGLVGVPVFSGFTGGPAKLAGPTGGYLVGFLFMALIAGYFIDRFSRNHILQVLGMILGTAVCYLFGTVWLCIQMKLSFPAGLMAGVVPYLPGDAAKIVLAALVGPVLKRAVSRLKDR</sequence>
<feature type="transmembrane region" description="Helical" evidence="3">
    <location>
        <begin position="43"/>
        <end position="60"/>
    </location>
</feature>
<evidence type="ECO:0000256" key="2">
    <source>
        <dbReference type="PIRNR" id="PIRNR016661"/>
    </source>
</evidence>
<feature type="transmembrane region" description="Helical" evidence="3">
    <location>
        <begin position="12"/>
        <end position="37"/>
    </location>
</feature>
<dbReference type="Gene3D" id="1.10.1760.20">
    <property type="match status" value="1"/>
</dbReference>
<dbReference type="RefSeq" id="WP_249302113.1">
    <property type="nucleotide sequence ID" value="NZ_CP060634.1"/>
</dbReference>
<accession>A0A7G9G383</accession>
<dbReference type="EMBL" id="CP060634">
    <property type="protein sequence ID" value="QNM05265.1"/>
    <property type="molecule type" value="Genomic_DNA"/>
</dbReference>
<dbReference type="InterPro" id="IPR003784">
    <property type="entry name" value="BioY"/>
</dbReference>
<evidence type="ECO:0000256" key="1">
    <source>
        <dbReference type="ARBA" id="ARBA00010692"/>
    </source>
</evidence>
<dbReference type="PIRSF" id="PIRSF016661">
    <property type="entry name" value="BioY"/>
    <property type="match status" value="1"/>
</dbReference>
<dbReference type="GO" id="GO:0005886">
    <property type="term" value="C:plasma membrane"/>
    <property type="evidence" value="ECO:0007669"/>
    <property type="project" value="UniProtKB-SubCell"/>
</dbReference>
<dbReference type="KEGG" id="qdo:H9Q78_12590"/>
<keyword evidence="2" id="KW-1003">Cell membrane</keyword>
<feature type="transmembrane region" description="Helical" evidence="3">
    <location>
        <begin position="127"/>
        <end position="150"/>
    </location>
</feature>
<evidence type="ECO:0000313" key="5">
    <source>
        <dbReference type="Proteomes" id="UP000515823"/>
    </source>
</evidence>
<feature type="transmembrane region" description="Helical" evidence="3">
    <location>
        <begin position="162"/>
        <end position="181"/>
    </location>
</feature>
<feature type="transmembrane region" description="Helical" evidence="3">
    <location>
        <begin position="98"/>
        <end position="115"/>
    </location>
</feature>
<comment type="subcellular location">
    <subcellularLocation>
        <location evidence="2">Cell membrane</location>
        <topology evidence="2">Multi-pass membrane protein</topology>
    </subcellularLocation>
</comment>
<gene>
    <name evidence="4" type="ORF">H9Q78_12590</name>
</gene>
<dbReference type="Pfam" id="PF02632">
    <property type="entry name" value="BioY"/>
    <property type="match status" value="1"/>
</dbReference>
<dbReference type="GO" id="GO:0015225">
    <property type="term" value="F:biotin transmembrane transporter activity"/>
    <property type="evidence" value="ECO:0007669"/>
    <property type="project" value="UniProtKB-UniRule"/>
</dbReference>
<organism evidence="4 5">
    <name type="scientific">Qiania dongpingensis</name>
    <dbReference type="NCBI Taxonomy" id="2763669"/>
    <lineage>
        <taxon>Bacteria</taxon>
        <taxon>Bacillati</taxon>
        <taxon>Bacillota</taxon>
        <taxon>Clostridia</taxon>
        <taxon>Lachnospirales</taxon>
        <taxon>Lachnospiraceae</taxon>
        <taxon>Qiania</taxon>
    </lineage>
</organism>
<dbReference type="PANTHER" id="PTHR34295:SF1">
    <property type="entry name" value="BIOTIN TRANSPORTER BIOY"/>
    <property type="match status" value="1"/>
</dbReference>
<name>A0A7G9G383_9FIRM</name>
<proteinExistence type="inferred from homology"/>
<dbReference type="PANTHER" id="PTHR34295">
    <property type="entry name" value="BIOTIN TRANSPORTER BIOY"/>
    <property type="match status" value="1"/>
</dbReference>
<comment type="similarity">
    <text evidence="1 2">Belongs to the BioY family.</text>
</comment>
<evidence type="ECO:0000313" key="4">
    <source>
        <dbReference type="EMBL" id="QNM05265.1"/>
    </source>
</evidence>
<keyword evidence="2" id="KW-0813">Transport</keyword>
<dbReference type="AlphaFoldDB" id="A0A7G9G383"/>
<keyword evidence="3" id="KW-1133">Transmembrane helix</keyword>
<reference evidence="4 5" key="1">
    <citation type="submission" date="2020-08" db="EMBL/GenBank/DDBJ databases">
        <authorList>
            <person name="Liu C."/>
            <person name="Sun Q."/>
        </authorList>
    </citation>
    <scope>NUCLEOTIDE SEQUENCE [LARGE SCALE GENOMIC DNA]</scope>
    <source>
        <strain evidence="4 5">NSJ-38</strain>
    </source>
</reference>
<feature type="transmembrane region" description="Helical" evidence="3">
    <location>
        <begin position="67"/>
        <end position="86"/>
    </location>
</feature>
<keyword evidence="3" id="KW-0812">Transmembrane</keyword>
<evidence type="ECO:0000256" key="3">
    <source>
        <dbReference type="SAM" id="Phobius"/>
    </source>
</evidence>
<keyword evidence="2 3" id="KW-0472">Membrane</keyword>